<proteinExistence type="predicted"/>
<dbReference type="Proteomes" id="UP000799302">
    <property type="component" value="Unassembled WGS sequence"/>
</dbReference>
<evidence type="ECO:0000256" key="1">
    <source>
        <dbReference type="SAM" id="SignalP"/>
    </source>
</evidence>
<dbReference type="AlphaFoldDB" id="A0A6A6TYK2"/>
<gene>
    <name evidence="2" type="ORF">BT63DRAFT_483037</name>
</gene>
<keyword evidence="3" id="KW-1185">Reference proteome</keyword>
<feature type="signal peptide" evidence="1">
    <location>
        <begin position="1"/>
        <end position="15"/>
    </location>
</feature>
<organism evidence="2 3">
    <name type="scientific">Microthyrium microscopicum</name>
    <dbReference type="NCBI Taxonomy" id="703497"/>
    <lineage>
        <taxon>Eukaryota</taxon>
        <taxon>Fungi</taxon>
        <taxon>Dikarya</taxon>
        <taxon>Ascomycota</taxon>
        <taxon>Pezizomycotina</taxon>
        <taxon>Dothideomycetes</taxon>
        <taxon>Dothideomycetes incertae sedis</taxon>
        <taxon>Microthyriales</taxon>
        <taxon>Microthyriaceae</taxon>
        <taxon>Microthyrium</taxon>
    </lineage>
</organism>
<accession>A0A6A6TYK2</accession>
<reference evidence="2" key="1">
    <citation type="journal article" date="2020" name="Stud. Mycol.">
        <title>101 Dothideomycetes genomes: a test case for predicting lifestyles and emergence of pathogens.</title>
        <authorList>
            <person name="Haridas S."/>
            <person name="Albert R."/>
            <person name="Binder M."/>
            <person name="Bloem J."/>
            <person name="Labutti K."/>
            <person name="Salamov A."/>
            <person name="Andreopoulos B."/>
            <person name="Baker S."/>
            <person name="Barry K."/>
            <person name="Bills G."/>
            <person name="Bluhm B."/>
            <person name="Cannon C."/>
            <person name="Castanera R."/>
            <person name="Culley D."/>
            <person name="Daum C."/>
            <person name="Ezra D."/>
            <person name="Gonzalez J."/>
            <person name="Henrissat B."/>
            <person name="Kuo A."/>
            <person name="Liang C."/>
            <person name="Lipzen A."/>
            <person name="Lutzoni F."/>
            <person name="Magnuson J."/>
            <person name="Mondo S."/>
            <person name="Nolan M."/>
            <person name="Ohm R."/>
            <person name="Pangilinan J."/>
            <person name="Park H.-J."/>
            <person name="Ramirez L."/>
            <person name="Alfaro M."/>
            <person name="Sun H."/>
            <person name="Tritt A."/>
            <person name="Yoshinaga Y."/>
            <person name="Zwiers L.-H."/>
            <person name="Turgeon B."/>
            <person name="Goodwin S."/>
            <person name="Spatafora J."/>
            <person name="Crous P."/>
            <person name="Grigoriev I."/>
        </authorList>
    </citation>
    <scope>NUCLEOTIDE SEQUENCE</scope>
    <source>
        <strain evidence="2">CBS 115976</strain>
    </source>
</reference>
<keyword evidence="1" id="KW-0732">Signal</keyword>
<feature type="chain" id="PRO_5025564297" evidence="1">
    <location>
        <begin position="16"/>
        <end position="134"/>
    </location>
</feature>
<dbReference type="EMBL" id="MU004241">
    <property type="protein sequence ID" value="KAF2665155.1"/>
    <property type="molecule type" value="Genomic_DNA"/>
</dbReference>
<evidence type="ECO:0000313" key="2">
    <source>
        <dbReference type="EMBL" id="KAF2665155.1"/>
    </source>
</evidence>
<name>A0A6A6TYK2_9PEZI</name>
<evidence type="ECO:0000313" key="3">
    <source>
        <dbReference type="Proteomes" id="UP000799302"/>
    </source>
</evidence>
<sequence>MYMITLLGAASMAMASPVYQDTITLQIPTSHQQAREYRLVCNKENLEVGEIHMAASKLETKSDSCKVGKSGSRFMEHGGVKVTGWPFETDDTSSPCKAVGAAVHKIADECQGKGGSAQVGDNLNLIVHVSSNWV</sequence>
<protein>
    <submittedName>
        <fullName evidence="2">Uncharacterized protein</fullName>
    </submittedName>
</protein>